<dbReference type="PROSITE" id="PS51371">
    <property type="entry name" value="CBS"/>
    <property type="match status" value="2"/>
</dbReference>
<dbReference type="EMBL" id="NXID01000003">
    <property type="protein sequence ID" value="RXK16762.1"/>
    <property type="molecule type" value="Genomic_DNA"/>
</dbReference>
<evidence type="ECO:0000256" key="2">
    <source>
        <dbReference type="ARBA" id="ARBA00005502"/>
    </source>
</evidence>
<dbReference type="NCBIfam" id="TIGR01302">
    <property type="entry name" value="IMP_dehydrog"/>
    <property type="match status" value="1"/>
</dbReference>
<dbReference type="HAMAP" id="MF_01964">
    <property type="entry name" value="IMPDH"/>
    <property type="match status" value="1"/>
</dbReference>
<dbReference type="InterPro" id="IPR015875">
    <property type="entry name" value="IMP_DH/GMP_Rdtase_CS"/>
</dbReference>
<evidence type="ECO:0000256" key="19">
    <source>
        <dbReference type="RuleBase" id="RU003927"/>
    </source>
</evidence>
<evidence type="ECO:0000313" key="23">
    <source>
        <dbReference type="Proteomes" id="UP000290092"/>
    </source>
</evidence>
<keyword evidence="23" id="KW-1185">Reference proteome</keyword>
<comment type="similarity">
    <text evidence="2 13 19">Belongs to the IMPDH/GMPR family.</text>
</comment>
<evidence type="ECO:0000256" key="8">
    <source>
        <dbReference type="ARBA" id="ARBA00022958"/>
    </source>
</evidence>
<keyword evidence="6 13" id="KW-0332">GMP biosynthesis</keyword>
<feature type="binding site" evidence="13">
    <location>
        <position position="464"/>
    </location>
    <ligand>
        <name>K(+)</name>
        <dbReference type="ChEBI" id="CHEBI:29103"/>
        <note>ligand shared between two tetrameric partners</note>
    </ligand>
</feature>
<evidence type="ECO:0000256" key="12">
    <source>
        <dbReference type="ARBA" id="ARBA00048028"/>
    </source>
</evidence>
<dbReference type="SMART" id="SM01240">
    <property type="entry name" value="IMPDH"/>
    <property type="match status" value="1"/>
</dbReference>
<comment type="catalytic activity">
    <reaction evidence="12 13 20">
        <text>IMP + NAD(+) + H2O = XMP + NADH + H(+)</text>
        <dbReference type="Rhea" id="RHEA:11708"/>
        <dbReference type="ChEBI" id="CHEBI:15377"/>
        <dbReference type="ChEBI" id="CHEBI:15378"/>
        <dbReference type="ChEBI" id="CHEBI:57464"/>
        <dbReference type="ChEBI" id="CHEBI:57540"/>
        <dbReference type="ChEBI" id="CHEBI:57945"/>
        <dbReference type="ChEBI" id="CHEBI:58053"/>
        <dbReference type="EC" id="1.1.1.205"/>
    </reaction>
</comment>
<feature type="binding site" description="in other chain" evidence="13 17">
    <location>
        <position position="297"/>
    </location>
    <ligand>
        <name>K(+)</name>
        <dbReference type="ChEBI" id="CHEBI:29103"/>
        <note>ligand shared between two tetrameric partners</note>
    </ligand>
</feature>
<sequence length="481" mass="51415">MKIRKRALTFEDVLLVPAKSEVLPKEVCLKTKLTKNISLNIPFVSAAMDTVTEYQAAIAMARLGGIGIVHKNMDIDAQVLQCKKVKKSESGMIIDPVTITPEQTLQDAEDIMASYKISGVPVVDENNTLLGILTNRDMRFTKDFSQLVKDKMTSMPLITAKEGTTLDEAADIMHQNKIEKLPIVNNDNKLIGLITIKDINKKREYPNANKDEFGRLRVGAAIGVGQIDRAKALVEVGVDVLVLDSAHGHSKGILDTVKAIKAELNVDIIAGNVATAEATRDLILAGADAVKVGIGPGSICTTRIVAGVGVPQISAIDECSQEGAKHSVPIIADGGIKYSGDVAKALAVGASSVMMGSALAGTDESPGEVILFQGRKFKSYRGMGSIGAMTKGSTDRYFQEGTAADKLVPEGIEGRVAYRGSIADIIHQFTGGLRSSMGYLGSKDIPTFQEKAEFVEITSAGLRESHVHDVTITNEAPNYHI</sequence>
<evidence type="ECO:0000256" key="1">
    <source>
        <dbReference type="ARBA" id="ARBA00001958"/>
    </source>
</evidence>
<dbReference type="EC" id="1.1.1.205" evidence="13 20"/>
<evidence type="ECO:0000256" key="14">
    <source>
        <dbReference type="PIRSR" id="PIRSR000130-1"/>
    </source>
</evidence>
<keyword evidence="8 13" id="KW-0630">Potassium</keyword>
<accession>A0AAX2AIA3</accession>
<dbReference type="PANTHER" id="PTHR11911">
    <property type="entry name" value="INOSINE-5-MONOPHOSPHATE DEHYDROGENASE RELATED"/>
    <property type="match status" value="1"/>
</dbReference>
<dbReference type="Proteomes" id="UP000290092">
    <property type="component" value="Unassembled WGS sequence"/>
</dbReference>
<dbReference type="SUPFAM" id="SSF51412">
    <property type="entry name" value="Inosine monophosphate dehydrogenase (IMPDH)"/>
    <property type="match status" value="1"/>
</dbReference>
<evidence type="ECO:0000259" key="21">
    <source>
        <dbReference type="PROSITE" id="PS51371"/>
    </source>
</evidence>
<dbReference type="InterPro" id="IPR046342">
    <property type="entry name" value="CBS_dom_sf"/>
</dbReference>
<dbReference type="SUPFAM" id="SSF54631">
    <property type="entry name" value="CBS-domain pair"/>
    <property type="match status" value="1"/>
</dbReference>
<dbReference type="PIRSF" id="PIRSF000130">
    <property type="entry name" value="IMPDH"/>
    <property type="match status" value="1"/>
</dbReference>
<comment type="pathway">
    <text evidence="13 20">Purine metabolism; XMP biosynthesis via de novo pathway; XMP from IMP: step 1/1.</text>
</comment>
<dbReference type="Gene3D" id="3.20.20.70">
    <property type="entry name" value="Aldolase class I"/>
    <property type="match status" value="1"/>
</dbReference>
<dbReference type="PANTHER" id="PTHR11911:SF111">
    <property type="entry name" value="INOSINE-5'-MONOPHOSPHATE DEHYDROGENASE"/>
    <property type="match status" value="1"/>
</dbReference>
<evidence type="ECO:0000256" key="20">
    <source>
        <dbReference type="RuleBase" id="RU003928"/>
    </source>
</evidence>
<gene>
    <name evidence="13" type="primary">guaB</name>
    <name evidence="22" type="ORF">CP985_00995</name>
</gene>
<dbReference type="InterPro" id="IPR001093">
    <property type="entry name" value="IMP_DH_GMPRt"/>
</dbReference>
<feature type="active site" description="Thioimidate intermediate" evidence="13 14">
    <location>
        <position position="300"/>
    </location>
</feature>
<evidence type="ECO:0000256" key="6">
    <source>
        <dbReference type="ARBA" id="ARBA00022749"/>
    </source>
</evidence>
<comment type="subunit">
    <text evidence="3 13">Homotetramer.</text>
</comment>
<keyword evidence="7 13" id="KW-0658">Purine biosynthesis</keyword>
<dbReference type="AlphaFoldDB" id="A0AAX2AIA3"/>
<keyword evidence="9 13" id="KW-0560">Oxidoreductase</keyword>
<comment type="caution">
    <text evidence="22">The sequence shown here is derived from an EMBL/GenBank/DDBJ whole genome shotgun (WGS) entry which is preliminary data.</text>
</comment>
<comment type="activity regulation">
    <text evidence="13">Mycophenolic acid (MPA) is a non-competitive inhibitor that prevents formation of the closed enzyme conformation by binding to the same site as the amobile flap. In contrast, mizoribine monophosphate (MZP) is a competitive inhibitor that induces the closed conformation. MPA is a potent inhibitor of mammalian IMPDHs but a poor inhibitor of the bacterial enzymes. MZP is a more potent inhibitor of bacterial IMPDH.</text>
</comment>
<protein>
    <recommendedName>
        <fullName evidence="13 20">Inosine-5'-monophosphate dehydrogenase</fullName>
        <shortName evidence="13">IMP dehydrogenase</shortName>
        <shortName evidence="13">IMPD</shortName>
        <shortName evidence="13">IMPDH</shortName>
        <ecNumber evidence="13 20">1.1.1.205</ecNumber>
    </recommendedName>
</protein>
<evidence type="ECO:0000256" key="15">
    <source>
        <dbReference type="PIRSR" id="PIRSR000130-2"/>
    </source>
</evidence>
<dbReference type="GO" id="GO:0006177">
    <property type="term" value="P:GMP biosynthetic process"/>
    <property type="evidence" value="ECO:0007669"/>
    <property type="project" value="UniProtKB-UniRule"/>
</dbReference>
<keyword evidence="5" id="KW-0677">Repeat</keyword>
<feature type="domain" description="CBS" evidence="21">
    <location>
        <begin position="92"/>
        <end position="151"/>
    </location>
</feature>
<dbReference type="CDD" id="cd00381">
    <property type="entry name" value="IMPDH"/>
    <property type="match status" value="1"/>
</dbReference>
<evidence type="ECO:0000313" key="22">
    <source>
        <dbReference type="EMBL" id="RXK16762.1"/>
    </source>
</evidence>
<feature type="binding site" evidence="16">
    <location>
        <begin position="244"/>
        <end position="246"/>
    </location>
    <ligand>
        <name>NAD(+)</name>
        <dbReference type="ChEBI" id="CHEBI:57540"/>
    </ligand>
</feature>
<dbReference type="GO" id="GO:0003938">
    <property type="term" value="F:IMP dehydrogenase activity"/>
    <property type="evidence" value="ECO:0007669"/>
    <property type="project" value="UniProtKB-UniRule"/>
</dbReference>
<dbReference type="InterPro" id="IPR005990">
    <property type="entry name" value="IMP_DH"/>
</dbReference>
<dbReference type="Pfam" id="PF00571">
    <property type="entry name" value="CBS"/>
    <property type="match status" value="2"/>
</dbReference>
<evidence type="ECO:0000256" key="10">
    <source>
        <dbReference type="ARBA" id="ARBA00023027"/>
    </source>
</evidence>
<keyword evidence="4 13" id="KW-0479">Metal-binding</keyword>
<dbReference type="InterPro" id="IPR000644">
    <property type="entry name" value="CBS_dom"/>
</dbReference>
<dbReference type="InterPro" id="IPR013785">
    <property type="entry name" value="Aldolase_TIM"/>
</dbReference>
<dbReference type="KEGG" id="amyt:AMYT_1285"/>
<dbReference type="GO" id="GO:0006183">
    <property type="term" value="P:GTP biosynthetic process"/>
    <property type="evidence" value="ECO:0007669"/>
    <property type="project" value="TreeGrafter"/>
</dbReference>
<feature type="binding site" evidence="13 15">
    <location>
        <begin position="333"/>
        <end position="335"/>
    </location>
    <ligand>
        <name>IMP</name>
        <dbReference type="ChEBI" id="CHEBI:58053"/>
    </ligand>
</feature>
<evidence type="ECO:0000256" key="7">
    <source>
        <dbReference type="ARBA" id="ARBA00022755"/>
    </source>
</evidence>
<feature type="binding site" description="in other chain" evidence="13 17">
    <location>
        <position position="295"/>
    </location>
    <ligand>
        <name>K(+)</name>
        <dbReference type="ChEBI" id="CHEBI:29103"/>
        <note>ligand shared between two tetrameric partners</note>
    </ligand>
</feature>
<reference evidence="22 23" key="1">
    <citation type="submission" date="2017-09" db="EMBL/GenBank/DDBJ databases">
        <title>Genomics of the genus Arcobacter.</title>
        <authorList>
            <person name="Perez-Cataluna A."/>
            <person name="Figueras M.J."/>
            <person name="Salas-Masso N."/>
        </authorList>
    </citation>
    <scope>NUCLEOTIDE SEQUENCE [LARGE SCALE GENOMIC DNA]</scope>
    <source>
        <strain evidence="22 23">CECT 7386</strain>
    </source>
</reference>
<evidence type="ECO:0000256" key="17">
    <source>
        <dbReference type="PIRSR" id="PIRSR000130-4"/>
    </source>
</evidence>
<evidence type="ECO:0000256" key="13">
    <source>
        <dbReference type="HAMAP-Rule" id="MF_01964"/>
    </source>
</evidence>
<feature type="domain" description="CBS" evidence="21">
    <location>
        <begin position="152"/>
        <end position="212"/>
    </location>
</feature>
<feature type="binding site" evidence="13 15">
    <location>
        <position position="298"/>
    </location>
    <ligand>
        <name>IMP</name>
        <dbReference type="ChEBI" id="CHEBI:58053"/>
    </ligand>
</feature>
<dbReference type="PROSITE" id="PS00487">
    <property type="entry name" value="IMP_DH_GMP_RED"/>
    <property type="match status" value="1"/>
</dbReference>
<dbReference type="GO" id="GO:0000166">
    <property type="term" value="F:nucleotide binding"/>
    <property type="evidence" value="ECO:0007669"/>
    <property type="project" value="UniProtKB-UniRule"/>
</dbReference>
<feature type="binding site" evidence="13 15">
    <location>
        <begin position="380"/>
        <end position="384"/>
    </location>
    <ligand>
        <name>IMP</name>
        <dbReference type="ChEBI" id="CHEBI:58053"/>
    </ligand>
</feature>
<proteinExistence type="inferred from homology"/>
<evidence type="ECO:0000256" key="3">
    <source>
        <dbReference type="ARBA" id="ARBA00011881"/>
    </source>
</evidence>
<feature type="binding site" evidence="13 15">
    <location>
        <position position="410"/>
    </location>
    <ligand>
        <name>IMP</name>
        <dbReference type="ChEBI" id="CHEBI:58053"/>
    </ligand>
</feature>
<dbReference type="Pfam" id="PF00478">
    <property type="entry name" value="IMPDH"/>
    <property type="match status" value="1"/>
</dbReference>
<dbReference type="RefSeq" id="WP_114841727.1">
    <property type="nucleotide sequence ID" value="NZ_CP031219.1"/>
</dbReference>
<evidence type="ECO:0000256" key="18">
    <source>
        <dbReference type="PROSITE-ProRule" id="PRU00703"/>
    </source>
</evidence>
<dbReference type="FunFam" id="3.20.20.70:FF:000003">
    <property type="entry name" value="GMP reductase"/>
    <property type="match status" value="1"/>
</dbReference>
<organism evidence="22 23">
    <name type="scientific">Malaciobacter mytili LMG 24559</name>
    <dbReference type="NCBI Taxonomy" id="1032238"/>
    <lineage>
        <taxon>Bacteria</taxon>
        <taxon>Pseudomonadati</taxon>
        <taxon>Campylobacterota</taxon>
        <taxon>Epsilonproteobacteria</taxon>
        <taxon>Campylobacterales</taxon>
        <taxon>Arcobacteraceae</taxon>
        <taxon>Malaciobacter</taxon>
    </lineage>
</organism>
<dbReference type="GO" id="GO:0046872">
    <property type="term" value="F:metal ion binding"/>
    <property type="evidence" value="ECO:0007669"/>
    <property type="project" value="UniProtKB-UniRule"/>
</dbReference>
<evidence type="ECO:0000256" key="4">
    <source>
        <dbReference type="ARBA" id="ARBA00022723"/>
    </source>
</evidence>
<evidence type="ECO:0000256" key="16">
    <source>
        <dbReference type="PIRSR" id="PIRSR000130-3"/>
    </source>
</evidence>
<feature type="binding site" evidence="13">
    <location>
        <position position="465"/>
    </location>
    <ligand>
        <name>K(+)</name>
        <dbReference type="ChEBI" id="CHEBI:29103"/>
        <note>ligand shared between two tetrameric partners</note>
    </ligand>
</feature>
<dbReference type="CDD" id="cd04601">
    <property type="entry name" value="CBS_pair_IMPDH"/>
    <property type="match status" value="1"/>
</dbReference>
<feature type="binding site" evidence="13 15">
    <location>
        <begin position="356"/>
        <end position="357"/>
    </location>
    <ligand>
        <name>IMP</name>
        <dbReference type="ChEBI" id="CHEBI:58053"/>
    </ligand>
</feature>
<name>A0AAX2AIA3_9BACT</name>
<comment type="function">
    <text evidence="13">Catalyzes the conversion of inosine 5'-phosphate (IMP) to xanthosine 5'-phosphate (XMP), the first committed and rate-limiting step in the de novo synthesis of guanine nucleotides, and therefore plays an important role in the regulation of cell growth.</text>
</comment>
<feature type="binding site" evidence="13">
    <location>
        <position position="466"/>
    </location>
    <ligand>
        <name>K(+)</name>
        <dbReference type="ChEBI" id="CHEBI:29103"/>
        <note>ligand shared between two tetrameric partners</note>
    </ligand>
</feature>
<dbReference type="SMART" id="SM00116">
    <property type="entry name" value="CBS"/>
    <property type="match status" value="2"/>
</dbReference>
<comment type="caution">
    <text evidence="13">Lacks conserved residue(s) required for the propagation of feature annotation.</text>
</comment>
<feature type="binding site" description="in other chain" evidence="13 17">
    <location>
        <position position="300"/>
    </location>
    <ligand>
        <name>K(+)</name>
        <dbReference type="ChEBI" id="CHEBI:29103"/>
        <note>ligand shared between two tetrameric partners</note>
    </ligand>
</feature>
<evidence type="ECO:0000256" key="5">
    <source>
        <dbReference type="ARBA" id="ARBA00022737"/>
    </source>
</evidence>
<keyword evidence="11 18" id="KW-0129">CBS domain</keyword>
<feature type="active site" description="Proton acceptor" evidence="13 14">
    <location>
        <position position="396"/>
    </location>
</feature>
<evidence type="ECO:0000256" key="9">
    <source>
        <dbReference type="ARBA" id="ARBA00023002"/>
    </source>
</evidence>
<keyword evidence="10 13" id="KW-0520">NAD</keyword>
<feature type="binding site" evidence="13">
    <location>
        <position position="244"/>
    </location>
    <ligand>
        <name>NAD(+)</name>
        <dbReference type="ChEBI" id="CHEBI:57540"/>
    </ligand>
</feature>
<comment type="cofactor">
    <cofactor evidence="1 13">
        <name>K(+)</name>
        <dbReference type="ChEBI" id="CHEBI:29103"/>
    </cofactor>
</comment>
<evidence type="ECO:0000256" key="11">
    <source>
        <dbReference type="ARBA" id="ARBA00023122"/>
    </source>
</evidence>
<feature type="binding site" evidence="13 16">
    <location>
        <begin position="293"/>
        <end position="295"/>
    </location>
    <ligand>
        <name>NAD(+)</name>
        <dbReference type="ChEBI" id="CHEBI:57540"/>
    </ligand>
</feature>